<evidence type="ECO:0000313" key="3">
    <source>
        <dbReference type="Proteomes" id="UP000295135"/>
    </source>
</evidence>
<dbReference type="Proteomes" id="UP000295135">
    <property type="component" value="Unassembled WGS sequence"/>
</dbReference>
<evidence type="ECO:0000256" key="1">
    <source>
        <dbReference type="SAM" id="MobiDB-lite"/>
    </source>
</evidence>
<feature type="region of interest" description="Disordered" evidence="1">
    <location>
        <begin position="1"/>
        <end position="35"/>
    </location>
</feature>
<name>A0A4R3JY26_9PROT</name>
<accession>A0A4R3JY26</accession>
<gene>
    <name evidence="2" type="ORF">EDC61_10597</name>
</gene>
<keyword evidence="3" id="KW-1185">Reference proteome</keyword>
<reference evidence="2 3" key="1">
    <citation type="submission" date="2019-03" db="EMBL/GenBank/DDBJ databases">
        <title>Genomic Encyclopedia of Type Strains, Phase IV (KMG-IV): sequencing the most valuable type-strain genomes for metagenomic binning, comparative biology and taxonomic classification.</title>
        <authorList>
            <person name="Goeker M."/>
        </authorList>
    </citation>
    <scope>NUCLEOTIDE SEQUENCE [LARGE SCALE GENOMIC DNA]</scope>
    <source>
        <strain evidence="2 3">DSM 103923</strain>
    </source>
</reference>
<evidence type="ECO:0008006" key="4">
    <source>
        <dbReference type="Google" id="ProtNLM"/>
    </source>
</evidence>
<dbReference type="AlphaFoldDB" id="A0A4R3JY26"/>
<comment type="caution">
    <text evidence="2">The sequence shown here is derived from an EMBL/GenBank/DDBJ whole genome shotgun (WGS) entry which is preliminary data.</text>
</comment>
<protein>
    <recommendedName>
        <fullName evidence="4">Lipoprotein</fullName>
    </recommendedName>
</protein>
<sequence>MSLLQHTFAQHPLSPRERGRGEGNRGQSDHLRPFPAPGFATFMPLRVLSRRERVKALRLGLLLLFPISVLFLAGCATSTEHRGQDGWANYEIGCSGPLLNLRSCLAKAGDICRGRGYRVLDYEGVQPPAASTALPPPGLIEQAIRGEIGQEALNKFEIRKLYIRCH</sequence>
<dbReference type="EMBL" id="SLZY01000005">
    <property type="protein sequence ID" value="TCS72442.1"/>
    <property type="molecule type" value="Genomic_DNA"/>
</dbReference>
<evidence type="ECO:0000313" key="2">
    <source>
        <dbReference type="EMBL" id="TCS72442.1"/>
    </source>
</evidence>
<organism evidence="2 3">
    <name type="scientific">Sulfuritortus calidifontis</name>
    <dbReference type="NCBI Taxonomy" id="1914471"/>
    <lineage>
        <taxon>Bacteria</taxon>
        <taxon>Pseudomonadati</taxon>
        <taxon>Pseudomonadota</taxon>
        <taxon>Betaproteobacteria</taxon>
        <taxon>Nitrosomonadales</taxon>
        <taxon>Thiobacillaceae</taxon>
        <taxon>Sulfuritortus</taxon>
    </lineage>
</organism>
<feature type="compositionally biased region" description="Basic and acidic residues" evidence="1">
    <location>
        <begin position="14"/>
        <end position="32"/>
    </location>
</feature>
<proteinExistence type="predicted"/>